<evidence type="ECO:0000256" key="1">
    <source>
        <dbReference type="SAM" id="Phobius"/>
    </source>
</evidence>
<keyword evidence="1" id="KW-1133">Transmembrane helix</keyword>
<dbReference type="AlphaFoldDB" id="A0A0V1KG49"/>
<protein>
    <submittedName>
        <fullName evidence="2">Uncharacterized protein</fullName>
    </submittedName>
</protein>
<sequence length="133" mass="15158">MRTVTTVYLSFVAFGFMLSLSVDLFSTVIGKYESNIYYTLVTIQYIYKIFNVIVSVAASVKCFRYLSTFISTNENENRSYNARKIVANCYVLFMCSSKSKWNKRKKTVLIAEQRKCGGCSSPDGNCFCSNMLL</sequence>
<evidence type="ECO:0000313" key="2">
    <source>
        <dbReference type="EMBL" id="KRZ46253.1"/>
    </source>
</evidence>
<evidence type="ECO:0000313" key="3">
    <source>
        <dbReference type="Proteomes" id="UP000054826"/>
    </source>
</evidence>
<name>A0A0V1KG49_TRIPS</name>
<proteinExistence type="predicted"/>
<dbReference type="Proteomes" id="UP000054826">
    <property type="component" value="Unassembled WGS sequence"/>
</dbReference>
<feature type="transmembrane region" description="Helical" evidence="1">
    <location>
        <begin position="7"/>
        <end position="30"/>
    </location>
</feature>
<comment type="caution">
    <text evidence="2">The sequence shown here is derived from an EMBL/GenBank/DDBJ whole genome shotgun (WGS) entry which is preliminary data.</text>
</comment>
<keyword evidence="1" id="KW-0472">Membrane</keyword>
<feature type="transmembrane region" description="Helical" evidence="1">
    <location>
        <begin position="36"/>
        <end position="60"/>
    </location>
</feature>
<accession>A0A0V1KG49</accession>
<organism evidence="2 3">
    <name type="scientific">Trichinella pseudospiralis</name>
    <name type="common">Parasitic roundworm</name>
    <dbReference type="NCBI Taxonomy" id="6337"/>
    <lineage>
        <taxon>Eukaryota</taxon>
        <taxon>Metazoa</taxon>
        <taxon>Ecdysozoa</taxon>
        <taxon>Nematoda</taxon>
        <taxon>Enoplea</taxon>
        <taxon>Dorylaimia</taxon>
        <taxon>Trichinellida</taxon>
        <taxon>Trichinellidae</taxon>
        <taxon>Trichinella</taxon>
    </lineage>
</organism>
<reference evidence="2 3" key="1">
    <citation type="submission" date="2015-01" db="EMBL/GenBank/DDBJ databases">
        <title>Evolution of Trichinella species and genotypes.</title>
        <authorList>
            <person name="Korhonen P.K."/>
            <person name="Edoardo P."/>
            <person name="Giuseppe L.R."/>
            <person name="Gasser R.B."/>
        </authorList>
    </citation>
    <scope>NUCLEOTIDE SEQUENCE [LARGE SCALE GENOMIC DNA]</scope>
    <source>
        <strain evidence="2">ISS176</strain>
    </source>
</reference>
<gene>
    <name evidence="2" type="ORF">T4C_3284</name>
</gene>
<dbReference type="EMBL" id="JYDV01000001">
    <property type="protein sequence ID" value="KRZ46253.1"/>
    <property type="molecule type" value="Genomic_DNA"/>
</dbReference>
<keyword evidence="1" id="KW-0812">Transmembrane</keyword>